<evidence type="ECO:0000313" key="4">
    <source>
        <dbReference type="Proteomes" id="UP000029120"/>
    </source>
</evidence>
<reference evidence="4" key="1">
    <citation type="journal article" date="2015" name="Nat. Plants">
        <title>Genome expansion of Arabis alpina linked with retrotransposition and reduced symmetric DNA methylation.</title>
        <authorList>
            <person name="Willing E.M."/>
            <person name="Rawat V."/>
            <person name="Mandakova T."/>
            <person name="Maumus F."/>
            <person name="James G.V."/>
            <person name="Nordstroem K.J."/>
            <person name="Becker C."/>
            <person name="Warthmann N."/>
            <person name="Chica C."/>
            <person name="Szarzynska B."/>
            <person name="Zytnicki M."/>
            <person name="Albani M.C."/>
            <person name="Kiefer C."/>
            <person name="Bergonzi S."/>
            <person name="Castaings L."/>
            <person name="Mateos J.L."/>
            <person name="Berns M.C."/>
            <person name="Bujdoso N."/>
            <person name="Piofczyk T."/>
            <person name="de Lorenzo L."/>
            <person name="Barrero-Sicilia C."/>
            <person name="Mateos I."/>
            <person name="Piednoel M."/>
            <person name="Hagmann J."/>
            <person name="Chen-Min-Tao R."/>
            <person name="Iglesias-Fernandez R."/>
            <person name="Schuster S.C."/>
            <person name="Alonso-Blanco C."/>
            <person name="Roudier F."/>
            <person name="Carbonero P."/>
            <person name="Paz-Ares J."/>
            <person name="Davis S.J."/>
            <person name="Pecinka A."/>
            <person name="Quesneville H."/>
            <person name="Colot V."/>
            <person name="Lysak M.A."/>
            <person name="Weigel D."/>
            <person name="Coupland G."/>
            <person name="Schneeberger K."/>
        </authorList>
    </citation>
    <scope>NUCLEOTIDE SEQUENCE [LARGE SCALE GENOMIC DNA]</scope>
    <source>
        <strain evidence="4">cv. Pajares</strain>
    </source>
</reference>
<evidence type="ECO:0000256" key="1">
    <source>
        <dbReference type="SAM" id="Coils"/>
    </source>
</evidence>
<dbReference type="Gramene" id="KFK36756">
    <property type="protein sequence ID" value="KFK36756"/>
    <property type="gene ID" value="AALP_AA4G165600"/>
</dbReference>
<feature type="coiled-coil region" evidence="1">
    <location>
        <begin position="18"/>
        <end position="45"/>
    </location>
</feature>
<evidence type="ECO:0000256" key="2">
    <source>
        <dbReference type="SAM" id="MobiDB-lite"/>
    </source>
</evidence>
<evidence type="ECO:0000313" key="3">
    <source>
        <dbReference type="EMBL" id="KFK36756.1"/>
    </source>
</evidence>
<dbReference type="Proteomes" id="UP000029120">
    <property type="component" value="Chromosome 4"/>
</dbReference>
<gene>
    <name evidence="3" type="ordered locus">AALP_Aa4g165600</name>
</gene>
<dbReference type="AlphaFoldDB" id="A0A087H3Q4"/>
<name>A0A087H3Q4_ARAAL</name>
<keyword evidence="4" id="KW-1185">Reference proteome</keyword>
<organism evidence="3 4">
    <name type="scientific">Arabis alpina</name>
    <name type="common">Alpine rock-cress</name>
    <dbReference type="NCBI Taxonomy" id="50452"/>
    <lineage>
        <taxon>Eukaryota</taxon>
        <taxon>Viridiplantae</taxon>
        <taxon>Streptophyta</taxon>
        <taxon>Embryophyta</taxon>
        <taxon>Tracheophyta</taxon>
        <taxon>Spermatophyta</taxon>
        <taxon>Magnoliopsida</taxon>
        <taxon>eudicotyledons</taxon>
        <taxon>Gunneridae</taxon>
        <taxon>Pentapetalae</taxon>
        <taxon>rosids</taxon>
        <taxon>malvids</taxon>
        <taxon>Brassicales</taxon>
        <taxon>Brassicaceae</taxon>
        <taxon>Arabideae</taxon>
        <taxon>Arabis</taxon>
    </lineage>
</organism>
<keyword evidence="1" id="KW-0175">Coiled coil</keyword>
<accession>A0A087H3Q4</accession>
<feature type="region of interest" description="Disordered" evidence="2">
    <location>
        <begin position="173"/>
        <end position="212"/>
    </location>
</feature>
<sequence>MYRADSWKVTASENQQSRNALFDQASALKEEKQRLEDEVKERDVHLKAASIEIAELRANLEKSRFIEDRLRKERNGARRQADEIASGSSARSARHSSRLKRIRSYLVTLHAQDNVKAQLCYKRGARISLEKMVEAEYELPLGLLENYAKEEKEYLAKVESLAADSLGDDILFPTLLPPPAGPPREVSSHVPEGISEHGSFLSSQDNQDGDQV</sequence>
<feature type="region of interest" description="Disordered" evidence="2">
    <location>
        <begin position="76"/>
        <end position="96"/>
    </location>
</feature>
<protein>
    <submittedName>
        <fullName evidence="3">Uncharacterized protein</fullName>
    </submittedName>
</protein>
<proteinExistence type="predicted"/>
<dbReference type="EMBL" id="CM002872">
    <property type="protein sequence ID" value="KFK36756.1"/>
    <property type="molecule type" value="Genomic_DNA"/>
</dbReference>